<dbReference type="AlphaFoldDB" id="A0AAU7DZZ0"/>
<organism evidence="1">
    <name type="scientific">Jonesiaceae bacterium BS-20</name>
    <dbReference type="NCBI Taxonomy" id="3120821"/>
    <lineage>
        <taxon>Bacteria</taxon>
        <taxon>Bacillati</taxon>
        <taxon>Actinomycetota</taxon>
        <taxon>Actinomycetes</taxon>
        <taxon>Micrococcales</taxon>
        <taxon>Jonesiaceae</taxon>
    </lineage>
</organism>
<evidence type="ECO:0000313" key="1">
    <source>
        <dbReference type="EMBL" id="XBH22959.1"/>
    </source>
</evidence>
<sequence>MKIMTKAEFEQHFTVVPPNPERTIKTSDVDMKSTFLWTLVDIGGKLYLLSGQHKYNSLAGPHPAIGLDYLITKEPWDRDLRVQWT</sequence>
<dbReference type="EMBL" id="CP146203">
    <property type="protein sequence ID" value="XBH22959.1"/>
    <property type="molecule type" value="Genomic_DNA"/>
</dbReference>
<protein>
    <submittedName>
        <fullName evidence="1">Uncharacterized protein</fullName>
    </submittedName>
</protein>
<reference evidence="1" key="1">
    <citation type="submission" date="2024-02" db="EMBL/GenBank/DDBJ databases">
        <title>Tomenella chthoni gen. nov. sp. nov., a member of the family Jonesiaceae isolated from bat guano.</title>
        <authorList>
            <person name="Miller S.L."/>
            <person name="King J."/>
            <person name="Sankaranarayanan K."/>
            <person name="Lawson P.A."/>
        </authorList>
    </citation>
    <scope>NUCLEOTIDE SEQUENCE</scope>
    <source>
        <strain evidence="1">BS-20</strain>
    </source>
</reference>
<gene>
    <name evidence="1" type="ORF">V5R04_07040</name>
</gene>
<accession>A0AAU7DZZ0</accession>
<proteinExistence type="predicted"/>
<name>A0AAU7DZZ0_9MICO</name>